<keyword evidence="2 5" id="KW-0689">Ribosomal protein</keyword>
<dbReference type="GO" id="GO:0003729">
    <property type="term" value="F:mRNA binding"/>
    <property type="evidence" value="ECO:0007669"/>
    <property type="project" value="TreeGrafter"/>
</dbReference>
<evidence type="ECO:0000256" key="3">
    <source>
        <dbReference type="ARBA" id="ARBA00023274"/>
    </source>
</evidence>
<sequence>MNQERVRAGDVLTGTVTEVGDSGVSVRLDEVGEELDGFVGALDLSWRDFGPASVRVGERVSAEVLRVNPAKRRVWLSLAATENPELWAFLKGLRPGQRLSGTVASLETFGVFVALDDGPAHPVFPGVGFLTMPELSWRWFQDPAEIVAVGQRITCEFLVFDTSNGEARLSLRATQPDPFREFARDFAVGQVVRGPVTKVLPFGVFVRVAEGIEGLVREPDQEFPVGAEVTVAIREIDPDRRRVTLVLYKDHLYIGRRDRTDA</sequence>
<feature type="domain" description="S1 motif" evidence="4">
    <location>
        <begin position="96"/>
        <end position="172"/>
    </location>
</feature>
<keyword evidence="3" id="KW-0687">Ribonucleoprotein</keyword>
<evidence type="ECO:0000259" key="4">
    <source>
        <dbReference type="PROSITE" id="PS50126"/>
    </source>
</evidence>
<feature type="domain" description="S1 motif" evidence="4">
    <location>
        <begin position="9"/>
        <end position="79"/>
    </location>
</feature>
<dbReference type="GO" id="GO:0006412">
    <property type="term" value="P:translation"/>
    <property type="evidence" value="ECO:0007669"/>
    <property type="project" value="TreeGrafter"/>
</dbReference>
<dbReference type="Gene3D" id="2.40.50.140">
    <property type="entry name" value="Nucleic acid-binding proteins"/>
    <property type="match status" value="3"/>
</dbReference>
<dbReference type="InterPro" id="IPR003029">
    <property type="entry name" value="S1_domain"/>
</dbReference>
<dbReference type="Proteomes" id="UP000546162">
    <property type="component" value="Unassembled WGS sequence"/>
</dbReference>
<evidence type="ECO:0000256" key="2">
    <source>
        <dbReference type="ARBA" id="ARBA00022980"/>
    </source>
</evidence>
<dbReference type="SUPFAM" id="SSF50249">
    <property type="entry name" value="Nucleic acid-binding proteins"/>
    <property type="match status" value="3"/>
</dbReference>
<evidence type="ECO:0000313" key="5">
    <source>
        <dbReference type="EMBL" id="MBB4741653.1"/>
    </source>
</evidence>
<dbReference type="EMBL" id="JACHNB010000001">
    <property type="protein sequence ID" value="MBB4741653.1"/>
    <property type="molecule type" value="Genomic_DNA"/>
</dbReference>
<dbReference type="InterPro" id="IPR012340">
    <property type="entry name" value="NA-bd_OB-fold"/>
</dbReference>
<name>A0A7W7H0G0_9ACTN</name>
<gene>
    <name evidence="5" type="ORF">BJY16_005112</name>
</gene>
<dbReference type="PANTHER" id="PTHR10724:SF7">
    <property type="entry name" value="SMALL RIBOSOMAL SUBUNIT PROTEIN BS1C"/>
    <property type="match status" value="1"/>
</dbReference>
<reference evidence="5 6" key="1">
    <citation type="submission" date="2020-08" db="EMBL/GenBank/DDBJ databases">
        <title>Sequencing the genomes of 1000 actinobacteria strains.</title>
        <authorList>
            <person name="Klenk H.-P."/>
        </authorList>
    </citation>
    <scope>NUCLEOTIDE SEQUENCE [LARGE SCALE GENOMIC DNA]</scope>
    <source>
        <strain evidence="5 6">DSM 45809</strain>
    </source>
</reference>
<dbReference type="InterPro" id="IPR050437">
    <property type="entry name" value="Ribos_protein_bS1-like"/>
</dbReference>
<accession>A0A7W7H0G0</accession>
<dbReference type="GO" id="GO:0003735">
    <property type="term" value="F:structural constituent of ribosome"/>
    <property type="evidence" value="ECO:0007669"/>
    <property type="project" value="TreeGrafter"/>
</dbReference>
<comment type="similarity">
    <text evidence="1">Belongs to the bacterial ribosomal protein bS1 family.</text>
</comment>
<proteinExistence type="inferred from homology"/>
<comment type="caution">
    <text evidence="5">The sequence shown here is derived from an EMBL/GenBank/DDBJ whole genome shotgun (WGS) entry which is preliminary data.</text>
</comment>
<dbReference type="AlphaFoldDB" id="A0A7W7H0G0"/>
<dbReference type="PANTHER" id="PTHR10724">
    <property type="entry name" value="30S RIBOSOMAL PROTEIN S1"/>
    <property type="match status" value="1"/>
</dbReference>
<keyword evidence="6" id="KW-1185">Reference proteome</keyword>
<dbReference type="PROSITE" id="PS50126">
    <property type="entry name" value="S1"/>
    <property type="match status" value="3"/>
</dbReference>
<organism evidence="5 6">
    <name type="scientific">Actinoplanes octamycinicus</name>
    <dbReference type="NCBI Taxonomy" id="135948"/>
    <lineage>
        <taxon>Bacteria</taxon>
        <taxon>Bacillati</taxon>
        <taxon>Actinomycetota</taxon>
        <taxon>Actinomycetes</taxon>
        <taxon>Micromonosporales</taxon>
        <taxon>Micromonosporaceae</taxon>
        <taxon>Actinoplanes</taxon>
    </lineage>
</organism>
<evidence type="ECO:0000313" key="6">
    <source>
        <dbReference type="Proteomes" id="UP000546162"/>
    </source>
</evidence>
<dbReference type="RefSeq" id="WP_185042106.1">
    <property type="nucleotide sequence ID" value="NZ_BAABFG010000005.1"/>
</dbReference>
<dbReference type="Pfam" id="PF00575">
    <property type="entry name" value="S1"/>
    <property type="match status" value="3"/>
</dbReference>
<protein>
    <submittedName>
        <fullName evidence="5">Small subunit ribosomal protein S1</fullName>
    </submittedName>
</protein>
<evidence type="ECO:0000256" key="1">
    <source>
        <dbReference type="ARBA" id="ARBA00006767"/>
    </source>
</evidence>
<dbReference type="SMART" id="SM00316">
    <property type="entry name" value="S1"/>
    <property type="match status" value="3"/>
</dbReference>
<dbReference type="GO" id="GO:0022627">
    <property type="term" value="C:cytosolic small ribosomal subunit"/>
    <property type="evidence" value="ECO:0007669"/>
    <property type="project" value="TreeGrafter"/>
</dbReference>
<feature type="domain" description="S1 motif" evidence="4">
    <location>
        <begin position="189"/>
        <end position="248"/>
    </location>
</feature>